<evidence type="ECO:0000313" key="4">
    <source>
        <dbReference type="Proteomes" id="UP000182241"/>
    </source>
</evidence>
<dbReference type="GO" id="GO:0016491">
    <property type="term" value="F:oxidoreductase activity"/>
    <property type="evidence" value="ECO:0007669"/>
    <property type="project" value="InterPro"/>
</dbReference>
<reference evidence="4" key="1">
    <citation type="submission" date="2016-10" db="EMBL/GenBank/DDBJ databases">
        <authorList>
            <person name="Varghese N."/>
            <person name="Submissions S."/>
        </authorList>
    </citation>
    <scope>NUCLEOTIDE SEQUENCE [LARGE SCALE GENOMIC DNA]</scope>
    <source>
        <strain evidence="4">DSM 44234</strain>
    </source>
</reference>
<name>A0A1H5CDZ8_TSUTY</name>
<dbReference type="Pfam" id="PF09995">
    <property type="entry name" value="MPAB_Lcp_cat"/>
    <property type="match status" value="1"/>
</dbReference>
<feature type="region of interest" description="Disordered" evidence="1">
    <location>
        <begin position="1"/>
        <end position="20"/>
    </location>
</feature>
<dbReference type="InterPro" id="IPR018713">
    <property type="entry name" value="MPAB/Lcp_cat_dom"/>
</dbReference>
<evidence type="ECO:0000313" key="3">
    <source>
        <dbReference type="EMBL" id="SED64634.1"/>
    </source>
</evidence>
<evidence type="ECO:0000259" key="2">
    <source>
        <dbReference type="Pfam" id="PF09995"/>
    </source>
</evidence>
<dbReference type="Proteomes" id="UP000182241">
    <property type="component" value="Unassembled WGS sequence"/>
</dbReference>
<dbReference type="OrthoDB" id="3456672at2"/>
<gene>
    <name evidence="3" type="ORF">SAMN04489793_5395</name>
</gene>
<feature type="compositionally biased region" description="Basic and acidic residues" evidence="1">
    <location>
        <begin position="329"/>
        <end position="343"/>
    </location>
</feature>
<dbReference type="AlphaFoldDB" id="A0A1H5CDZ8"/>
<feature type="domain" description="ER-bound oxygenase mpaB/mpaB'/Rubber oxygenase catalytic" evidence="2">
    <location>
        <begin position="36"/>
        <end position="274"/>
    </location>
</feature>
<dbReference type="STRING" id="57704.SAMN04489793_5395"/>
<evidence type="ECO:0000256" key="1">
    <source>
        <dbReference type="SAM" id="MobiDB-lite"/>
    </source>
</evidence>
<dbReference type="PANTHER" id="PTHR36151">
    <property type="entry name" value="BLR2777 PROTEIN"/>
    <property type="match status" value="1"/>
</dbReference>
<protein>
    <recommendedName>
        <fullName evidence="2">ER-bound oxygenase mpaB/mpaB'/Rubber oxygenase catalytic domain-containing protein</fullName>
    </recommendedName>
</protein>
<dbReference type="RefSeq" id="WP_074850873.1">
    <property type="nucleotide sequence ID" value="NZ_FNSA01000003.1"/>
</dbReference>
<feature type="region of interest" description="Disordered" evidence="1">
    <location>
        <begin position="285"/>
        <end position="343"/>
    </location>
</feature>
<dbReference type="PANTHER" id="PTHR36151:SF3">
    <property type="entry name" value="ER-BOUND OXYGENASE MPAB_MPAB'_RUBBER OXYGENASE CATALYTIC DOMAIN-CONTAINING PROTEIN"/>
    <property type="match status" value="1"/>
</dbReference>
<feature type="compositionally biased region" description="Low complexity" evidence="1">
    <location>
        <begin position="285"/>
        <end position="309"/>
    </location>
</feature>
<organism evidence="3 4">
    <name type="scientific">Tsukamurella tyrosinosolvens</name>
    <dbReference type="NCBI Taxonomy" id="57704"/>
    <lineage>
        <taxon>Bacteria</taxon>
        <taxon>Bacillati</taxon>
        <taxon>Actinomycetota</taxon>
        <taxon>Actinomycetes</taxon>
        <taxon>Mycobacteriales</taxon>
        <taxon>Tsukamurellaceae</taxon>
        <taxon>Tsukamurella</taxon>
    </lineage>
</organism>
<dbReference type="EMBL" id="FNSA01000003">
    <property type="protein sequence ID" value="SED64634.1"/>
    <property type="molecule type" value="Genomic_DNA"/>
</dbReference>
<accession>A0A1H5CDZ8</accession>
<proteinExistence type="predicted"/>
<keyword evidence="4" id="KW-1185">Reference proteome</keyword>
<feature type="compositionally biased region" description="Basic residues" evidence="1">
    <location>
        <begin position="313"/>
        <end position="328"/>
    </location>
</feature>
<sequence length="343" mass="37540">MDGTVVSLAPPLADDGRVGGTNAADPLAPGGFGRWIAGHPLVLLYANVPALIMPTLHPKIAHVLSEKDRALNGSEGLPPAGHRAPPDQHVRDGHGIVFAGPEADDVAHGLYELHRPIAGSMPDGTPYHAWNKDVWNWTWGSILKGGIDIAEEFGLFRTDGEREEAYRALTEIGRRYGVRGLPDTYADFVEYWQPIVDDVLAVSPEVRFIVDHALTLPRPRGWDAVPLPVWQLLSLPLVRTIRVGILAGVPERFHDELGLRATAIDRIERELHGLFWRTLPRPVAGSSGPPTSACAGASAPPGGAPSTREPSSRRRRTRRTRSVARQRAPRTDPPPDRHRGERR</sequence>